<protein>
    <submittedName>
        <fullName evidence="14">CSON005821 protein</fullName>
    </submittedName>
</protein>
<dbReference type="InterPro" id="IPR004302">
    <property type="entry name" value="Cellulose/chitin-bd_N"/>
</dbReference>
<dbReference type="VEuPathDB" id="VectorBase:CSON005821"/>
<dbReference type="SUPFAM" id="SSF50494">
    <property type="entry name" value="Trypsin-like serine proteases"/>
    <property type="match status" value="1"/>
</dbReference>
<organism evidence="14">
    <name type="scientific">Culicoides sonorensis</name>
    <name type="common">Biting midge</name>
    <dbReference type="NCBI Taxonomy" id="179676"/>
    <lineage>
        <taxon>Eukaryota</taxon>
        <taxon>Metazoa</taxon>
        <taxon>Ecdysozoa</taxon>
        <taxon>Arthropoda</taxon>
        <taxon>Hexapoda</taxon>
        <taxon>Insecta</taxon>
        <taxon>Pterygota</taxon>
        <taxon>Neoptera</taxon>
        <taxon>Endopterygota</taxon>
        <taxon>Diptera</taxon>
        <taxon>Nematocera</taxon>
        <taxon>Chironomoidea</taxon>
        <taxon>Ceratopogonidae</taxon>
        <taxon>Ceratopogoninae</taxon>
        <taxon>Culicoides</taxon>
        <taxon>Monoculicoides</taxon>
    </lineage>
</organism>
<dbReference type="PANTHER" id="PTHR24260:SF143">
    <property type="entry name" value="SERINE PROTEASE GD-LIKE PROTEIN"/>
    <property type="match status" value="1"/>
</dbReference>
<dbReference type="FunFam" id="2.40.10.10:FF:000146">
    <property type="entry name" value="Serine protease 53"/>
    <property type="match status" value="1"/>
</dbReference>
<evidence type="ECO:0000256" key="10">
    <source>
        <dbReference type="RuleBase" id="RU363034"/>
    </source>
</evidence>
<dbReference type="Pfam" id="PF00089">
    <property type="entry name" value="Trypsin"/>
    <property type="match status" value="1"/>
</dbReference>
<evidence type="ECO:0000259" key="13">
    <source>
        <dbReference type="PROSITE" id="PS50240"/>
    </source>
</evidence>
<dbReference type="PANTHER" id="PTHR24260">
    <property type="match status" value="1"/>
</dbReference>
<evidence type="ECO:0000256" key="11">
    <source>
        <dbReference type="SAM" id="MobiDB-lite"/>
    </source>
</evidence>
<dbReference type="InterPro" id="IPR031986">
    <property type="entry name" value="GD_N"/>
</dbReference>
<reference evidence="14" key="1">
    <citation type="submission" date="2018-07" db="EMBL/GenBank/DDBJ databases">
        <authorList>
            <person name="Quirk P.G."/>
            <person name="Krulwich T.A."/>
        </authorList>
    </citation>
    <scope>NUCLEOTIDE SEQUENCE</scope>
</reference>
<dbReference type="GO" id="GO:0006508">
    <property type="term" value="P:proteolysis"/>
    <property type="evidence" value="ECO:0007669"/>
    <property type="project" value="UniProtKB-KW"/>
</dbReference>
<evidence type="ECO:0000256" key="7">
    <source>
        <dbReference type="ARBA" id="ARBA00023145"/>
    </source>
</evidence>
<dbReference type="InterPro" id="IPR001314">
    <property type="entry name" value="Peptidase_S1A"/>
</dbReference>
<dbReference type="InterPro" id="IPR001254">
    <property type="entry name" value="Trypsin_dom"/>
</dbReference>
<keyword evidence="3 10" id="KW-0645">Protease</keyword>
<dbReference type="Gene3D" id="2.40.10.10">
    <property type="entry name" value="Trypsin-like serine proteases"/>
    <property type="match status" value="1"/>
</dbReference>
<evidence type="ECO:0000256" key="8">
    <source>
        <dbReference type="ARBA" id="ARBA00023157"/>
    </source>
</evidence>
<evidence type="ECO:0000256" key="2">
    <source>
        <dbReference type="ARBA" id="ARBA00022525"/>
    </source>
</evidence>
<sequence>MADTTKLDLVRVIYLFSIIGSCMISDVKGHGRLIEPPSRASAWRYGFDTPPNYNDHELYCGGYNTQWAKNEGKCGECGDAYNLQKPRPHEYGGKYGQGVIVRSYNPGSEMTIRVELTASHMGYFEFRLCDNIKADQSCLDKHLLKLMGGTPSIPHPNDLETRFYPRNGSRIYEIKAQLPKKMECSSCVLQWRYVAGNNWGICEDGNGAVGCGPQEEFRACSDIQIGEGKGSQQPSRPSKPSIRPKPSVPPQGTDVTVEPVPGTGENEIPQGPSYMGPVVALFSLFLVLCGFAAIYLYHYHGKRFKLFMRWNKNKPSQTNAMPTHHQVVPIPPAPTENPPVPPPRTRRPPQITPSNIVIVLLSLISLIEAQSSPCPNYFRYESDGYQTYGVIEVPPVQLGTNLNLNVQLSIGAKLPNNFYGSLELLGSQNAALQNILSGRNILYKVTFPLQRPLPKLTQILYNGKLICSGYPEQSGYVTTIKLQHTLKTQNQHNPNQGSHHFTQQNNFGVSSRPILSNNNYAPQNSGANQIHEFEIVLSPEGEVSVRPPSYQNTVVNSKPLSPTVHEIEIVIADSTSRPQQVYPSASIGLSTTEGPFSTKPTTTTTTTTTTRPTTTTTTTTTRPTTTSRTTTTTERYESSTENVTTAIPMNSEKPSASSNLDELLEELYGTNLESLNNNSTESFSEETLHDDVCGKPIISGNPLVLSGAPTTRGEFPWLTAIYVKKKKSLNFHCGSSLISDKVIITAAHCMKPDDFDVLSVDEIVVFVGRNNIDDWTEQGYVTPKGRKVIVHPQYKEKDQFNYDADIALITLKQTIKFTQYVRPICLWDGSTKITEIISQVGIVVGWGRDEAGSVTSTPNKVEMPIVSESTCLRSHESYRYLTSNRTFCAGRRDGAGPCNGDSGGPLALFKNGRWYIRGIVSTSLYDTETNSCDVKNYVVFTDIAQFLPWINSYL</sequence>
<keyword evidence="4" id="KW-0732">Signal</keyword>
<dbReference type="GO" id="GO:0004252">
    <property type="term" value="F:serine-type endopeptidase activity"/>
    <property type="evidence" value="ECO:0007669"/>
    <property type="project" value="InterPro"/>
</dbReference>
<evidence type="ECO:0000256" key="1">
    <source>
        <dbReference type="ARBA" id="ARBA00004613"/>
    </source>
</evidence>
<feature type="domain" description="Peptidase S1" evidence="13">
    <location>
        <begin position="697"/>
        <end position="954"/>
    </location>
</feature>
<evidence type="ECO:0000256" key="12">
    <source>
        <dbReference type="SAM" id="Phobius"/>
    </source>
</evidence>
<feature type="transmembrane region" description="Helical" evidence="12">
    <location>
        <begin position="274"/>
        <end position="299"/>
    </location>
</feature>
<name>A0A336MRF1_CULSO</name>
<dbReference type="Pfam" id="PF16030">
    <property type="entry name" value="GD_N"/>
    <property type="match status" value="1"/>
</dbReference>
<dbReference type="PROSITE" id="PS00134">
    <property type="entry name" value="TRYPSIN_HIS"/>
    <property type="match status" value="1"/>
</dbReference>
<dbReference type="InterPro" id="IPR043504">
    <property type="entry name" value="Peptidase_S1_PA_chymotrypsin"/>
</dbReference>
<keyword evidence="2" id="KW-0964">Secreted</keyword>
<dbReference type="EMBL" id="UFQT01002249">
    <property type="protein sequence ID" value="SSX33022.1"/>
    <property type="molecule type" value="Genomic_DNA"/>
</dbReference>
<evidence type="ECO:0000256" key="4">
    <source>
        <dbReference type="ARBA" id="ARBA00022729"/>
    </source>
</evidence>
<feature type="region of interest" description="Disordered" evidence="11">
    <location>
        <begin position="587"/>
        <end position="642"/>
    </location>
</feature>
<dbReference type="PRINTS" id="PR00722">
    <property type="entry name" value="CHYMOTRYPSIN"/>
</dbReference>
<keyword evidence="12" id="KW-0472">Membrane</keyword>
<gene>
    <name evidence="14" type="primary">CSON005821</name>
</gene>
<dbReference type="SMART" id="SM00020">
    <property type="entry name" value="Tryp_SPc"/>
    <property type="match status" value="1"/>
</dbReference>
<evidence type="ECO:0000256" key="5">
    <source>
        <dbReference type="ARBA" id="ARBA00022801"/>
    </source>
</evidence>
<dbReference type="AlphaFoldDB" id="A0A336MRF1"/>
<evidence type="ECO:0000256" key="6">
    <source>
        <dbReference type="ARBA" id="ARBA00022825"/>
    </source>
</evidence>
<dbReference type="PROSITE" id="PS00135">
    <property type="entry name" value="TRYPSIN_SER"/>
    <property type="match status" value="1"/>
</dbReference>
<dbReference type="InterPro" id="IPR033116">
    <property type="entry name" value="TRYPSIN_SER"/>
</dbReference>
<dbReference type="PROSITE" id="PS51257">
    <property type="entry name" value="PROKAR_LIPOPROTEIN"/>
    <property type="match status" value="1"/>
</dbReference>
<comment type="subcellular location">
    <subcellularLocation>
        <location evidence="1">Secreted</location>
    </subcellularLocation>
</comment>
<dbReference type="InterPro" id="IPR051333">
    <property type="entry name" value="CLIP_Serine_Protease"/>
</dbReference>
<dbReference type="InterPro" id="IPR018114">
    <property type="entry name" value="TRYPSIN_HIS"/>
</dbReference>
<keyword evidence="7" id="KW-0865">Zymogen</keyword>
<comment type="similarity">
    <text evidence="9">Belongs to the peptidase S1 family. CLIP subfamily.</text>
</comment>
<dbReference type="PROSITE" id="PS50240">
    <property type="entry name" value="TRYPSIN_DOM"/>
    <property type="match status" value="1"/>
</dbReference>
<dbReference type="GO" id="GO:0005576">
    <property type="term" value="C:extracellular region"/>
    <property type="evidence" value="ECO:0007669"/>
    <property type="project" value="UniProtKB-SubCell"/>
</dbReference>
<evidence type="ECO:0000313" key="14">
    <source>
        <dbReference type="EMBL" id="SSX33022.1"/>
    </source>
</evidence>
<dbReference type="CDD" id="cd00190">
    <property type="entry name" value="Tryp_SPc"/>
    <property type="match status" value="1"/>
</dbReference>
<dbReference type="Pfam" id="PF03067">
    <property type="entry name" value="LPMO_10"/>
    <property type="match status" value="1"/>
</dbReference>
<proteinExistence type="inferred from homology"/>
<keyword evidence="8" id="KW-1015">Disulfide bond</keyword>
<keyword evidence="6 10" id="KW-0720">Serine protease</keyword>
<keyword evidence="12" id="KW-0812">Transmembrane</keyword>
<evidence type="ECO:0000256" key="3">
    <source>
        <dbReference type="ARBA" id="ARBA00022670"/>
    </source>
</evidence>
<accession>A0A336MRF1</accession>
<evidence type="ECO:0000256" key="9">
    <source>
        <dbReference type="ARBA" id="ARBA00024195"/>
    </source>
</evidence>
<feature type="compositionally biased region" description="Low complexity" evidence="11">
    <location>
        <begin position="591"/>
        <end position="633"/>
    </location>
</feature>
<feature type="compositionally biased region" description="Low complexity" evidence="11">
    <location>
        <begin position="231"/>
        <end position="245"/>
    </location>
</feature>
<keyword evidence="5 10" id="KW-0378">Hydrolase</keyword>
<feature type="region of interest" description="Disordered" evidence="11">
    <location>
        <begin position="226"/>
        <end position="269"/>
    </location>
</feature>
<feature type="region of interest" description="Disordered" evidence="11">
    <location>
        <begin position="488"/>
        <end position="509"/>
    </location>
</feature>
<dbReference type="InterPro" id="IPR009003">
    <property type="entry name" value="Peptidase_S1_PA"/>
</dbReference>
<keyword evidence="12" id="KW-1133">Transmembrane helix</keyword>